<proteinExistence type="predicted"/>
<dbReference type="InterPro" id="IPR050523">
    <property type="entry name" value="AKR_Detox_Biosynth"/>
</dbReference>
<dbReference type="PANTHER" id="PTHR43364:SF5">
    <property type="entry name" value="REDUCTASE"/>
    <property type="match status" value="1"/>
</dbReference>
<dbReference type="GO" id="GO:0005829">
    <property type="term" value="C:cytosol"/>
    <property type="evidence" value="ECO:0007669"/>
    <property type="project" value="UniProtKB-ARBA"/>
</dbReference>
<feature type="domain" description="NADP-dependent oxidoreductase" evidence="2">
    <location>
        <begin position="15"/>
        <end position="317"/>
    </location>
</feature>
<dbReference type="Gene3D" id="3.20.20.100">
    <property type="entry name" value="NADP-dependent oxidoreductase domain"/>
    <property type="match status" value="1"/>
</dbReference>
<evidence type="ECO:0000259" key="2">
    <source>
        <dbReference type="Pfam" id="PF00248"/>
    </source>
</evidence>
<dbReference type="Proteomes" id="UP000319263">
    <property type="component" value="Chromosome"/>
</dbReference>
<name>A0A516PX70_9ACTN</name>
<gene>
    <name evidence="3" type="ORF">FOE78_07520</name>
</gene>
<dbReference type="KEGG" id="mik:FOE78_07520"/>
<dbReference type="CDD" id="cd19087">
    <property type="entry name" value="AKR_AKR12A1_B1_C1"/>
    <property type="match status" value="1"/>
</dbReference>
<dbReference type="RefSeq" id="WP_143985735.1">
    <property type="nucleotide sequence ID" value="NZ_CP041692.1"/>
</dbReference>
<organism evidence="3 4">
    <name type="scientific">Microlunatus elymi</name>
    <dbReference type="NCBI Taxonomy" id="2596828"/>
    <lineage>
        <taxon>Bacteria</taxon>
        <taxon>Bacillati</taxon>
        <taxon>Actinomycetota</taxon>
        <taxon>Actinomycetes</taxon>
        <taxon>Propionibacteriales</taxon>
        <taxon>Propionibacteriaceae</taxon>
        <taxon>Microlunatus</taxon>
    </lineage>
</organism>
<dbReference type="Pfam" id="PF00248">
    <property type="entry name" value="Aldo_ket_red"/>
    <property type="match status" value="1"/>
</dbReference>
<keyword evidence="1" id="KW-0560">Oxidoreductase</keyword>
<dbReference type="AlphaFoldDB" id="A0A516PX70"/>
<dbReference type="FunFam" id="3.20.20.100:FF:000004">
    <property type="entry name" value="Oxidoreductase, aldo/keto reductase"/>
    <property type="match status" value="1"/>
</dbReference>
<dbReference type="InterPro" id="IPR023210">
    <property type="entry name" value="NADP_OxRdtase_dom"/>
</dbReference>
<reference evidence="3 4" key="1">
    <citation type="submission" date="2019-07" db="EMBL/GenBank/DDBJ databases">
        <title>Microlunatus dokdonensis sp. nov. isolated from the rhizospheric soil of the wild plant Elymus tsukushiensis.</title>
        <authorList>
            <person name="Ghim S.-Y."/>
            <person name="Hwang Y.-J."/>
            <person name="Son J.-S."/>
            <person name="Shin J.-H."/>
        </authorList>
    </citation>
    <scope>NUCLEOTIDE SEQUENCE [LARGE SCALE GENOMIC DNA]</scope>
    <source>
        <strain evidence="3 4">KUDC0627</strain>
    </source>
</reference>
<dbReference type="InterPro" id="IPR036812">
    <property type="entry name" value="NAD(P)_OxRdtase_dom_sf"/>
</dbReference>
<dbReference type="SUPFAM" id="SSF51430">
    <property type="entry name" value="NAD(P)-linked oxidoreductase"/>
    <property type="match status" value="1"/>
</dbReference>
<accession>A0A516PX70</accession>
<dbReference type="EMBL" id="CP041692">
    <property type="protein sequence ID" value="QDP95767.1"/>
    <property type="molecule type" value="Genomic_DNA"/>
</dbReference>
<dbReference type="PANTHER" id="PTHR43364">
    <property type="entry name" value="NADH-SPECIFIC METHYLGLYOXAL REDUCTASE-RELATED"/>
    <property type="match status" value="1"/>
</dbReference>
<keyword evidence="4" id="KW-1185">Reference proteome</keyword>
<dbReference type="OrthoDB" id="3664926at2"/>
<evidence type="ECO:0000256" key="1">
    <source>
        <dbReference type="ARBA" id="ARBA00023002"/>
    </source>
</evidence>
<protein>
    <submittedName>
        <fullName evidence="3">Aldo/keto reductase</fullName>
    </submittedName>
</protein>
<dbReference type="GO" id="GO:0016491">
    <property type="term" value="F:oxidoreductase activity"/>
    <property type="evidence" value="ECO:0007669"/>
    <property type="project" value="UniProtKB-KW"/>
</dbReference>
<evidence type="ECO:0000313" key="4">
    <source>
        <dbReference type="Proteomes" id="UP000319263"/>
    </source>
</evidence>
<sequence length="330" mass="36566">MEYTHLGRTGLSVSRLCLGTMNFGPQTSESDSHKIMDAAHDAGINFFDTANVYGRQVSVGKTEEIIGNWFASGGGRRERTVLATKLYGEMPYEGQPDAGWPNEGKLSALNIRRAIDASLQRLQTDHLDLIQFHHVDRATPWEEIWQACETAVAQGKILYVGSSNFSGWHIAQAQEAAKQRHFVGLVSEQSFYNLLVRDIEREVIPAAQYYGLGVIPWSPLNGGLLGGVIKKERDGVRRYEGRAKDNLEANREALTAYEDLADDLGVEPGELGLSWLLHRPGITGPIIGPRTADQLSGALRAVELKLEQSTLDRLDELFPGYKTAPEDYAW</sequence>
<evidence type="ECO:0000313" key="3">
    <source>
        <dbReference type="EMBL" id="QDP95767.1"/>
    </source>
</evidence>